<name>A0A1F8EKL1_9BACT</name>
<dbReference type="EMBL" id="MGJD01000006">
    <property type="protein sequence ID" value="OGN01394.1"/>
    <property type="molecule type" value="Genomic_DNA"/>
</dbReference>
<keyword evidence="1" id="KW-0472">Membrane</keyword>
<evidence type="ECO:0008006" key="4">
    <source>
        <dbReference type="Google" id="ProtNLM"/>
    </source>
</evidence>
<keyword evidence="1" id="KW-0812">Transmembrane</keyword>
<sequence>MKKFSIKLPNQRGFTVIEMLVTVFVFSVMAIITAAIFVRALEVERKSFSAQVVQENTLAVFGLMSKEIRVSDVAGPNSNCLASSLNITVYNSSGNAIATTYQLNSTTGIVERNYGGQIYQVSSPDVIFNSLKFCILNSGLDDEPVRVTILASISDRTNQSSTISLQTTTTSRNVADELQN</sequence>
<evidence type="ECO:0000256" key="1">
    <source>
        <dbReference type="SAM" id="Phobius"/>
    </source>
</evidence>
<gene>
    <name evidence="2" type="ORF">A2650_00735</name>
</gene>
<feature type="transmembrane region" description="Helical" evidence="1">
    <location>
        <begin position="20"/>
        <end position="41"/>
    </location>
</feature>
<dbReference type="AlphaFoldDB" id="A0A1F8EKL1"/>
<organism evidence="2 3">
    <name type="scientific">Candidatus Yanofskybacteria bacterium RIFCSPHIGHO2_01_FULL_41_53</name>
    <dbReference type="NCBI Taxonomy" id="1802663"/>
    <lineage>
        <taxon>Bacteria</taxon>
        <taxon>Candidatus Yanofskyibacteriota</taxon>
    </lineage>
</organism>
<accession>A0A1F8EKL1</accession>
<comment type="caution">
    <text evidence="2">The sequence shown here is derived from an EMBL/GenBank/DDBJ whole genome shotgun (WGS) entry which is preliminary data.</text>
</comment>
<dbReference type="Proteomes" id="UP000177117">
    <property type="component" value="Unassembled WGS sequence"/>
</dbReference>
<protein>
    <recommendedName>
        <fullName evidence="4">Type II secretion system protein J</fullName>
    </recommendedName>
</protein>
<keyword evidence="1" id="KW-1133">Transmembrane helix</keyword>
<dbReference type="InterPro" id="IPR012902">
    <property type="entry name" value="N_methyl_site"/>
</dbReference>
<evidence type="ECO:0000313" key="2">
    <source>
        <dbReference type="EMBL" id="OGN01394.1"/>
    </source>
</evidence>
<proteinExistence type="predicted"/>
<evidence type="ECO:0000313" key="3">
    <source>
        <dbReference type="Proteomes" id="UP000177117"/>
    </source>
</evidence>
<reference evidence="2 3" key="1">
    <citation type="journal article" date="2016" name="Nat. Commun.">
        <title>Thousands of microbial genomes shed light on interconnected biogeochemical processes in an aquifer system.</title>
        <authorList>
            <person name="Anantharaman K."/>
            <person name="Brown C.T."/>
            <person name="Hug L.A."/>
            <person name="Sharon I."/>
            <person name="Castelle C.J."/>
            <person name="Probst A.J."/>
            <person name="Thomas B.C."/>
            <person name="Singh A."/>
            <person name="Wilkins M.J."/>
            <person name="Karaoz U."/>
            <person name="Brodie E.L."/>
            <person name="Williams K.H."/>
            <person name="Hubbard S.S."/>
            <person name="Banfield J.F."/>
        </authorList>
    </citation>
    <scope>NUCLEOTIDE SEQUENCE [LARGE SCALE GENOMIC DNA]</scope>
</reference>
<dbReference type="Pfam" id="PF07963">
    <property type="entry name" value="N_methyl"/>
    <property type="match status" value="1"/>
</dbReference>
<dbReference type="NCBIfam" id="TIGR02532">
    <property type="entry name" value="IV_pilin_GFxxxE"/>
    <property type="match status" value="1"/>
</dbReference>